<keyword evidence="2" id="KW-1185">Reference proteome</keyword>
<reference evidence="1" key="1">
    <citation type="journal article" date="2020" name="Fungal Divers.">
        <title>Resolving the Mortierellaceae phylogeny through synthesis of multi-gene phylogenetics and phylogenomics.</title>
        <authorList>
            <person name="Vandepol N."/>
            <person name="Liber J."/>
            <person name="Desiro A."/>
            <person name="Na H."/>
            <person name="Kennedy M."/>
            <person name="Barry K."/>
            <person name="Grigoriev I.V."/>
            <person name="Miller A.N."/>
            <person name="O'Donnell K."/>
            <person name="Stajich J.E."/>
            <person name="Bonito G."/>
        </authorList>
    </citation>
    <scope>NUCLEOTIDE SEQUENCE</scope>
    <source>
        <strain evidence="1">NVP60</strain>
    </source>
</reference>
<proteinExistence type="predicted"/>
<name>A0A9P6QLI0_9FUNG</name>
<organism evidence="1 2">
    <name type="scientific">Linnemannia gamsii</name>
    <dbReference type="NCBI Taxonomy" id="64522"/>
    <lineage>
        <taxon>Eukaryota</taxon>
        <taxon>Fungi</taxon>
        <taxon>Fungi incertae sedis</taxon>
        <taxon>Mucoromycota</taxon>
        <taxon>Mortierellomycotina</taxon>
        <taxon>Mortierellomycetes</taxon>
        <taxon>Mortierellales</taxon>
        <taxon>Mortierellaceae</taxon>
        <taxon>Linnemannia</taxon>
    </lineage>
</organism>
<feature type="non-terminal residue" evidence="1">
    <location>
        <position position="1"/>
    </location>
</feature>
<evidence type="ECO:0000313" key="1">
    <source>
        <dbReference type="EMBL" id="KAG0273585.1"/>
    </source>
</evidence>
<accession>A0A9P6QLI0</accession>
<gene>
    <name evidence="1" type="ORF">BGZ97_010676</name>
</gene>
<comment type="caution">
    <text evidence="1">The sequence shown here is derived from an EMBL/GenBank/DDBJ whole genome shotgun (WGS) entry which is preliminary data.</text>
</comment>
<dbReference type="Proteomes" id="UP000823405">
    <property type="component" value="Unassembled WGS sequence"/>
</dbReference>
<evidence type="ECO:0000313" key="2">
    <source>
        <dbReference type="Proteomes" id="UP000823405"/>
    </source>
</evidence>
<protein>
    <submittedName>
        <fullName evidence="1">Uncharacterized protein</fullName>
    </submittedName>
</protein>
<dbReference type="EMBL" id="JAAAIN010005640">
    <property type="protein sequence ID" value="KAG0273585.1"/>
    <property type="molecule type" value="Genomic_DNA"/>
</dbReference>
<sequence length="235" mass="26469">GKSDLSRLRITRVQLYDTFVQHWLGVNKRRLQDNKLDRDNQVALEGLLEDGFELNGIRFQQYLAAAIFREQEGRPVVDYIQRRDGSSWKAKFFGTDPDISLLRGASLLSRVGTQHRFVHRSILEYFYSCIIYGPGDRREEFDPHLCSNSSSIGDHPLSQRNLVTEPSIIQFLSERVQLCQGFKQQLLAFIEQSKTDGRASCAAANAITILVKAGVSFHNADLRGIRVPGADLSGG</sequence>
<dbReference type="OrthoDB" id="2438020at2759"/>
<feature type="non-terminal residue" evidence="1">
    <location>
        <position position="235"/>
    </location>
</feature>
<dbReference type="AlphaFoldDB" id="A0A9P6QLI0"/>